<reference evidence="1" key="1">
    <citation type="submission" date="2020-08" db="EMBL/GenBank/DDBJ databases">
        <title>Multicomponent nature underlies the extraordinary mechanical properties of spider dragline silk.</title>
        <authorList>
            <person name="Kono N."/>
            <person name="Nakamura H."/>
            <person name="Mori M."/>
            <person name="Yoshida Y."/>
            <person name="Ohtoshi R."/>
            <person name="Malay A.D."/>
            <person name="Moran D.A.P."/>
            <person name="Tomita M."/>
            <person name="Numata K."/>
            <person name="Arakawa K."/>
        </authorList>
    </citation>
    <scope>NUCLEOTIDE SEQUENCE</scope>
</reference>
<sequence length="66" mass="7417">MYSAFAAGGILNSRRATRSRVWLVKGEERWEAPDHSQGVLSQNWGGTEQNRTVTCIVLKGKANDRR</sequence>
<comment type="caution">
    <text evidence="1">The sequence shown here is derived from an EMBL/GenBank/DDBJ whole genome shotgun (WGS) entry which is preliminary data.</text>
</comment>
<evidence type="ECO:0000313" key="2">
    <source>
        <dbReference type="Proteomes" id="UP000887159"/>
    </source>
</evidence>
<name>A0A8X6W771_TRICX</name>
<dbReference type="AlphaFoldDB" id="A0A8X6W771"/>
<gene>
    <name evidence="1" type="ORF">TNCV_2627031</name>
</gene>
<evidence type="ECO:0000313" key="1">
    <source>
        <dbReference type="EMBL" id="GFY29533.1"/>
    </source>
</evidence>
<organism evidence="1 2">
    <name type="scientific">Trichonephila clavipes</name>
    <name type="common">Golden silk orbweaver</name>
    <name type="synonym">Nephila clavipes</name>
    <dbReference type="NCBI Taxonomy" id="2585209"/>
    <lineage>
        <taxon>Eukaryota</taxon>
        <taxon>Metazoa</taxon>
        <taxon>Ecdysozoa</taxon>
        <taxon>Arthropoda</taxon>
        <taxon>Chelicerata</taxon>
        <taxon>Arachnida</taxon>
        <taxon>Araneae</taxon>
        <taxon>Araneomorphae</taxon>
        <taxon>Entelegynae</taxon>
        <taxon>Araneoidea</taxon>
        <taxon>Nephilidae</taxon>
        <taxon>Trichonephila</taxon>
    </lineage>
</organism>
<accession>A0A8X6W771</accession>
<proteinExistence type="predicted"/>
<keyword evidence="2" id="KW-1185">Reference proteome</keyword>
<protein>
    <submittedName>
        <fullName evidence="1">Uncharacterized protein</fullName>
    </submittedName>
</protein>
<dbReference type="Proteomes" id="UP000887159">
    <property type="component" value="Unassembled WGS sequence"/>
</dbReference>
<dbReference type="EMBL" id="BMAU01021388">
    <property type="protein sequence ID" value="GFY29533.1"/>
    <property type="molecule type" value="Genomic_DNA"/>
</dbReference>